<keyword evidence="2" id="KW-0175">Coiled coil</keyword>
<dbReference type="Pfam" id="PF00691">
    <property type="entry name" value="OmpA"/>
    <property type="match status" value="1"/>
</dbReference>
<keyword evidence="3" id="KW-0812">Transmembrane</keyword>
<dbReference type="PANTHER" id="PTHR30329">
    <property type="entry name" value="STATOR ELEMENT OF FLAGELLAR MOTOR COMPLEX"/>
    <property type="match status" value="1"/>
</dbReference>
<comment type="caution">
    <text evidence="5">The sequence shown here is derived from an EMBL/GenBank/DDBJ whole genome shotgun (WGS) entry which is preliminary data.</text>
</comment>
<dbReference type="PANTHER" id="PTHR30329:SF21">
    <property type="entry name" value="LIPOPROTEIN YIAD-RELATED"/>
    <property type="match status" value="1"/>
</dbReference>
<dbReference type="SUPFAM" id="SSF103088">
    <property type="entry name" value="OmpA-like"/>
    <property type="match status" value="1"/>
</dbReference>
<dbReference type="EMBL" id="PDPS01000020">
    <property type="protein sequence ID" value="PID59057.1"/>
    <property type="molecule type" value="Genomic_DNA"/>
</dbReference>
<gene>
    <name evidence="5" type="ORF">CSB45_01220</name>
</gene>
<dbReference type="InterPro" id="IPR036737">
    <property type="entry name" value="OmpA-like_sf"/>
</dbReference>
<feature type="domain" description="OmpA-like" evidence="4">
    <location>
        <begin position="248"/>
        <end position="375"/>
    </location>
</feature>
<dbReference type="Gene3D" id="3.30.1330.60">
    <property type="entry name" value="OmpA-like domain"/>
    <property type="match status" value="1"/>
</dbReference>
<feature type="coiled-coil region" evidence="2">
    <location>
        <begin position="44"/>
        <end position="88"/>
    </location>
</feature>
<keyword evidence="3" id="KW-1133">Transmembrane helix</keyword>
<name>A0A2G6EAS0_9BACT</name>
<dbReference type="CDD" id="cd07185">
    <property type="entry name" value="OmpA_C-like"/>
    <property type="match status" value="1"/>
</dbReference>
<evidence type="ECO:0000256" key="3">
    <source>
        <dbReference type="SAM" id="Phobius"/>
    </source>
</evidence>
<protein>
    <recommendedName>
        <fullName evidence="4">OmpA-like domain-containing protein</fullName>
    </recommendedName>
</protein>
<keyword evidence="1 3" id="KW-0472">Membrane</keyword>
<reference evidence="5 6" key="1">
    <citation type="submission" date="2017-10" db="EMBL/GenBank/DDBJ databases">
        <title>Novel microbial diversity and functional potential in the marine mammal oral microbiome.</title>
        <authorList>
            <person name="Dudek N.K."/>
            <person name="Sun C.L."/>
            <person name="Burstein D."/>
            <person name="Kantor R.S."/>
            <person name="Aliaga Goltsman D.S."/>
            <person name="Bik E.M."/>
            <person name="Thomas B.C."/>
            <person name="Banfield J.F."/>
            <person name="Relman D.A."/>
        </authorList>
    </citation>
    <scope>NUCLEOTIDE SEQUENCE [LARGE SCALE GENOMIC DNA]</scope>
    <source>
        <strain evidence="5">DOLZORAL124_49_17</strain>
    </source>
</reference>
<proteinExistence type="predicted"/>
<dbReference type="PROSITE" id="PS51123">
    <property type="entry name" value="OMPA_2"/>
    <property type="match status" value="1"/>
</dbReference>
<dbReference type="GO" id="GO:0016020">
    <property type="term" value="C:membrane"/>
    <property type="evidence" value="ECO:0007669"/>
    <property type="project" value="UniProtKB-UniRule"/>
</dbReference>
<feature type="coiled-coil region" evidence="2">
    <location>
        <begin position="134"/>
        <end position="168"/>
    </location>
</feature>
<evidence type="ECO:0000313" key="6">
    <source>
        <dbReference type="Proteomes" id="UP000229740"/>
    </source>
</evidence>
<feature type="transmembrane region" description="Helical" evidence="3">
    <location>
        <begin position="12"/>
        <end position="35"/>
    </location>
</feature>
<evidence type="ECO:0000313" key="5">
    <source>
        <dbReference type="EMBL" id="PID59057.1"/>
    </source>
</evidence>
<accession>A0A2G6EAS0</accession>
<dbReference type="InterPro" id="IPR006665">
    <property type="entry name" value="OmpA-like"/>
</dbReference>
<dbReference type="AlphaFoldDB" id="A0A2G6EAS0"/>
<evidence type="ECO:0000259" key="4">
    <source>
        <dbReference type="PROSITE" id="PS51123"/>
    </source>
</evidence>
<evidence type="ECO:0000256" key="1">
    <source>
        <dbReference type="PROSITE-ProRule" id="PRU00473"/>
    </source>
</evidence>
<dbReference type="Proteomes" id="UP000229740">
    <property type="component" value="Unassembled WGS sequence"/>
</dbReference>
<dbReference type="InterPro" id="IPR050330">
    <property type="entry name" value="Bact_OuterMem_StrucFunc"/>
</dbReference>
<evidence type="ECO:0000256" key="2">
    <source>
        <dbReference type="SAM" id="Coils"/>
    </source>
</evidence>
<sequence length="383" mass="44067">MFQRVGLDNTHVIGYVDALAAIMLIFVVITAFTAISFTISKQAMLNAEQETTRLRSELSALQDVQQTIQELKAELRQYQDRLQAAGYNNIQEIPNRLEWRDAVLTRQVLENTGWTGRIVELPLYREWQDTQPLNREALRKLAESGQALEEAQLKLEQYDRTTQILANAGYTDVTEIPWKKEWEENQLRLTSYHNLLEEAGFEGKIDTLYDFFEQWNQIILEMKRVFRVEADQPQQVLTKLKALESLQKKVVIPVEQGSIFFGFGEVKIQDEFKQVLDSILHEAKQAIKNGTYDLIQIEGHTDAVPVRSDNPKYADNWELSTARAHAVAQYFIQQGIPPEHVAVVGHAEYKPKILSENPEEIAQNRRIEIVFLNSSLLNLGIEE</sequence>
<organism evidence="5 6">
    <name type="scientific">candidate division KSB3 bacterium</name>
    <dbReference type="NCBI Taxonomy" id="2044937"/>
    <lineage>
        <taxon>Bacteria</taxon>
        <taxon>candidate division KSB3</taxon>
    </lineage>
</organism>